<keyword evidence="3" id="KW-1185">Reference proteome</keyword>
<organism evidence="2 3">
    <name type="scientific">Pelotomaculum isophthalicicum JI</name>
    <dbReference type="NCBI Taxonomy" id="947010"/>
    <lineage>
        <taxon>Bacteria</taxon>
        <taxon>Bacillati</taxon>
        <taxon>Bacillota</taxon>
        <taxon>Clostridia</taxon>
        <taxon>Eubacteriales</taxon>
        <taxon>Desulfotomaculaceae</taxon>
        <taxon>Pelotomaculum</taxon>
    </lineage>
</organism>
<evidence type="ECO:0000313" key="3">
    <source>
        <dbReference type="Proteomes" id="UP001154312"/>
    </source>
</evidence>
<feature type="domain" description="Metallo-beta-lactamase" evidence="1">
    <location>
        <begin position="24"/>
        <end position="204"/>
    </location>
</feature>
<dbReference type="PANTHER" id="PTHR42951">
    <property type="entry name" value="METALLO-BETA-LACTAMASE DOMAIN-CONTAINING"/>
    <property type="match status" value="1"/>
</dbReference>
<dbReference type="SMART" id="SM00849">
    <property type="entry name" value="Lactamase_B"/>
    <property type="match status" value="1"/>
</dbReference>
<reference evidence="2" key="1">
    <citation type="submission" date="2022-02" db="EMBL/GenBank/DDBJ databases">
        <authorList>
            <person name="Leng L."/>
        </authorList>
    </citation>
    <scope>NUCLEOTIDE SEQUENCE</scope>
    <source>
        <strain evidence="2">JI</strain>
    </source>
</reference>
<name>A0A9X4GZ09_9FIRM</name>
<proteinExistence type="predicted"/>
<dbReference type="SUPFAM" id="SSF56281">
    <property type="entry name" value="Metallo-hydrolase/oxidoreductase"/>
    <property type="match status" value="1"/>
</dbReference>
<dbReference type="InterPro" id="IPR001279">
    <property type="entry name" value="Metallo-B-lactamas"/>
</dbReference>
<dbReference type="InterPro" id="IPR036866">
    <property type="entry name" value="RibonucZ/Hydroxyglut_hydro"/>
</dbReference>
<dbReference type="PANTHER" id="PTHR42951:SF4">
    <property type="entry name" value="ACYL-COENZYME A THIOESTERASE MBLAC2"/>
    <property type="match status" value="1"/>
</dbReference>
<evidence type="ECO:0000313" key="2">
    <source>
        <dbReference type="EMBL" id="MDF9408257.1"/>
    </source>
</evidence>
<dbReference type="Proteomes" id="UP001154312">
    <property type="component" value="Unassembled WGS sequence"/>
</dbReference>
<sequence length="226" mass="24909">MQKPEKVFDGVYLVGGQDLTDMRDCCVYLVDGGSELALIDAGLGYSCRSILDNIKKLGFDPSLLKYVIATHGHIDHIGGLSHFQSLGAKIVGHEVELDAISKGLAHLTAASYYRVNYQPVNVDVVLKGEKQDITVGERTLHCLFTPGHTPGGISPYVDLDGCRILFGQDIHGPFNASWGSDIKKWIASMKKLIDLKADILCEGHFGVYKPAAKVRQYIEHYLDQYD</sequence>
<dbReference type="EMBL" id="JAKOAV010000012">
    <property type="protein sequence ID" value="MDF9408257.1"/>
    <property type="molecule type" value="Genomic_DNA"/>
</dbReference>
<comment type="caution">
    <text evidence="2">The sequence shown here is derived from an EMBL/GenBank/DDBJ whole genome shotgun (WGS) entry which is preliminary data.</text>
</comment>
<dbReference type="Pfam" id="PF00753">
    <property type="entry name" value="Lactamase_B"/>
    <property type="match status" value="1"/>
</dbReference>
<protein>
    <submittedName>
        <fullName evidence="2">MBL fold metallo-hydrolase</fullName>
    </submittedName>
</protein>
<accession>A0A9X4GZ09</accession>
<gene>
    <name evidence="2" type="ORF">L7E55_07775</name>
</gene>
<dbReference type="RefSeq" id="WP_277443560.1">
    <property type="nucleotide sequence ID" value="NZ_JAKOAV010000012.1"/>
</dbReference>
<evidence type="ECO:0000259" key="1">
    <source>
        <dbReference type="SMART" id="SM00849"/>
    </source>
</evidence>
<dbReference type="AlphaFoldDB" id="A0A9X4GZ09"/>
<dbReference type="Gene3D" id="3.60.15.10">
    <property type="entry name" value="Ribonuclease Z/Hydroxyacylglutathione hydrolase-like"/>
    <property type="match status" value="1"/>
</dbReference>
<dbReference type="InterPro" id="IPR050855">
    <property type="entry name" value="NDM-1-like"/>
</dbReference>